<keyword evidence="2" id="KW-0812">Transmembrane</keyword>
<dbReference type="KEGG" id="xla:121398315"/>
<evidence type="ECO:0000256" key="1">
    <source>
        <dbReference type="SAM" id="MobiDB-lite"/>
    </source>
</evidence>
<sequence>MMRSVLEGLQSKLLAEENEPEEYTVISQVEEKEEDHLQEGEQHQEEPKENEEKQQVVQQQEEEQHLEQDEQLEGQQEQEEDVPAEQHRPTLRRRVTLRLQRIWVIYLITGFLFSYANAPCWLSCTL</sequence>
<feature type="compositionally biased region" description="Basic and acidic residues" evidence="1">
    <location>
        <begin position="34"/>
        <end position="54"/>
    </location>
</feature>
<organism evidence="3 4">
    <name type="scientific">Xenopus laevis</name>
    <name type="common">African clawed frog</name>
    <dbReference type="NCBI Taxonomy" id="8355"/>
    <lineage>
        <taxon>Eukaryota</taxon>
        <taxon>Metazoa</taxon>
        <taxon>Chordata</taxon>
        <taxon>Craniata</taxon>
        <taxon>Vertebrata</taxon>
        <taxon>Euteleostomi</taxon>
        <taxon>Amphibia</taxon>
        <taxon>Batrachia</taxon>
        <taxon>Anura</taxon>
        <taxon>Pipoidea</taxon>
        <taxon>Pipidae</taxon>
        <taxon>Xenopodinae</taxon>
        <taxon>Xenopus</taxon>
        <taxon>Xenopus</taxon>
    </lineage>
</organism>
<keyword evidence="2" id="KW-0472">Membrane</keyword>
<feature type="transmembrane region" description="Helical" evidence="2">
    <location>
        <begin position="102"/>
        <end position="118"/>
    </location>
</feature>
<feature type="compositionally biased region" description="Acidic residues" evidence="1">
    <location>
        <begin position="69"/>
        <end position="83"/>
    </location>
</feature>
<name>A0A8J1LUY1_XENLA</name>
<dbReference type="Proteomes" id="UP000186698">
    <property type="component" value="Chromosome 9_10L"/>
</dbReference>
<protein>
    <submittedName>
        <fullName evidence="4">Transcription factor TBF1-like</fullName>
    </submittedName>
</protein>
<accession>A0A8J1LUY1</accession>
<evidence type="ECO:0000313" key="3">
    <source>
        <dbReference type="Proteomes" id="UP000186698"/>
    </source>
</evidence>
<dbReference type="AlphaFoldDB" id="A0A8J1LUY1"/>
<evidence type="ECO:0000256" key="2">
    <source>
        <dbReference type="SAM" id="Phobius"/>
    </source>
</evidence>
<keyword evidence="2" id="KW-1133">Transmembrane helix</keyword>
<gene>
    <name evidence="4" type="primary">LOC121398315</name>
</gene>
<evidence type="ECO:0000313" key="4">
    <source>
        <dbReference type="RefSeq" id="XP_041433342.1"/>
    </source>
</evidence>
<reference evidence="4" key="1">
    <citation type="submission" date="2025-08" db="UniProtKB">
        <authorList>
            <consortium name="RefSeq"/>
        </authorList>
    </citation>
    <scope>IDENTIFICATION</scope>
    <source>
        <strain evidence="4">J_2021</strain>
        <tissue evidence="4">Erythrocytes</tissue>
    </source>
</reference>
<dbReference type="RefSeq" id="XP_041433342.1">
    <property type="nucleotide sequence ID" value="XM_041577408.1"/>
</dbReference>
<feature type="region of interest" description="Disordered" evidence="1">
    <location>
        <begin position="1"/>
        <end position="90"/>
    </location>
</feature>
<dbReference type="GeneID" id="121398315"/>
<keyword evidence="3" id="KW-1185">Reference proteome</keyword>
<proteinExistence type="predicted"/>